<dbReference type="GO" id="GO:0016787">
    <property type="term" value="F:hydrolase activity"/>
    <property type="evidence" value="ECO:0007669"/>
    <property type="project" value="UniProtKB-KW"/>
</dbReference>
<dbReference type="InterPro" id="IPR050300">
    <property type="entry name" value="GDXG_lipolytic_enzyme"/>
</dbReference>
<dbReference type="Gene3D" id="3.40.50.1820">
    <property type="entry name" value="alpha/beta hydrolase"/>
    <property type="match status" value="1"/>
</dbReference>
<evidence type="ECO:0000313" key="4">
    <source>
        <dbReference type="Proteomes" id="UP000318681"/>
    </source>
</evidence>
<dbReference type="Proteomes" id="UP000318681">
    <property type="component" value="Unassembled WGS sequence"/>
</dbReference>
<dbReference type="PANTHER" id="PTHR48081:SF9">
    <property type="entry name" value="CARBOXYLESTERASE"/>
    <property type="match status" value="1"/>
</dbReference>
<comment type="caution">
    <text evidence="3">The sequence shown here is derived from an EMBL/GenBank/DDBJ whole genome shotgun (WGS) entry which is preliminary data.</text>
</comment>
<organism evidence="3 4">
    <name type="scientific">Alterirhizorhabdus solaris</name>
    <dbReference type="NCBI Taxonomy" id="2529389"/>
    <lineage>
        <taxon>Bacteria</taxon>
        <taxon>Pseudomonadati</taxon>
        <taxon>Pseudomonadota</taxon>
        <taxon>Alphaproteobacteria</taxon>
        <taxon>Sphingomonadales</taxon>
        <taxon>Rhizorhabdaceae</taxon>
        <taxon>Alterirhizorhabdus</taxon>
    </lineage>
</organism>
<gene>
    <name evidence="3" type="ORF">FOY91_05100</name>
</gene>
<dbReference type="InterPro" id="IPR019826">
    <property type="entry name" value="Carboxylesterase_B_AS"/>
</dbReference>
<dbReference type="AlphaFoldDB" id="A0A558R9V0"/>
<proteinExistence type="predicted"/>
<reference evidence="3 4" key="1">
    <citation type="submission" date="2019-07" db="EMBL/GenBank/DDBJ databases">
        <title>Sphingomonas solaris sp. nov., isolated from a solar panel from Boston, Massachusetts.</title>
        <authorList>
            <person name="Tanner K."/>
            <person name="Pascual J."/>
            <person name="Mancuso C."/>
            <person name="Pereto J."/>
            <person name="Khalil A."/>
            <person name="Vilanova C."/>
        </authorList>
    </citation>
    <scope>NUCLEOTIDE SEQUENCE [LARGE SCALE GENOMIC DNA]</scope>
    <source>
        <strain evidence="3 4">R4DWN</strain>
    </source>
</reference>
<keyword evidence="4" id="KW-1185">Reference proteome</keyword>
<dbReference type="InterPro" id="IPR029058">
    <property type="entry name" value="AB_hydrolase_fold"/>
</dbReference>
<dbReference type="SUPFAM" id="SSF53474">
    <property type="entry name" value="alpha/beta-Hydrolases"/>
    <property type="match status" value="1"/>
</dbReference>
<accession>A0A558R9V0</accession>
<dbReference type="Pfam" id="PF20434">
    <property type="entry name" value="BD-FAE"/>
    <property type="match status" value="1"/>
</dbReference>
<evidence type="ECO:0000313" key="3">
    <source>
        <dbReference type="EMBL" id="TVV76159.1"/>
    </source>
</evidence>
<evidence type="ECO:0000259" key="2">
    <source>
        <dbReference type="Pfam" id="PF20434"/>
    </source>
</evidence>
<keyword evidence="1 3" id="KW-0378">Hydrolase</keyword>
<protein>
    <submittedName>
        <fullName evidence="3">Alpha/beta hydrolase</fullName>
    </submittedName>
</protein>
<evidence type="ECO:0000256" key="1">
    <source>
        <dbReference type="ARBA" id="ARBA00022801"/>
    </source>
</evidence>
<dbReference type="EMBL" id="VNIM01000013">
    <property type="protein sequence ID" value="TVV76159.1"/>
    <property type="molecule type" value="Genomic_DNA"/>
</dbReference>
<feature type="domain" description="BD-FAE-like" evidence="2">
    <location>
        <begin position="54"/>
        <end position="240"/>
    </location>
</feature>
<dbReference type="OrthoDB" id="9771666at2"/>
<dbReference type="PROSITE" id="PS00122">
    <property type="entry name" value="CARBOXYLESTERASE_B_1"/>
    <property type="match status" value="1"/>
</dbReference>
<dbReference type="InterPro" id="IPR049492">
    <property type="entry name" value="BD-FAE-like_dom"/>
</dbReference>
<name>A0A558R9V0_9SPHN</name>
<dbReference type="PANTHER" id="PTHR48081">
    <property type="entry name" value="AB HYDROLASE SUPERFAMILY PROTEIN C4A8.06C"/>
    <property type="match status" value="1"/>
</dbReference>
<sequence length="293" mass="31372">MAILVPVAGLGVVLGGLYLHSPVQALDTADRLLGGDAPAIRVAEGVPFAPGLALDVWVPPREVAGPHPVLVFFYGGSWVNGRRQDYGFAARAYAERGFVVVVPDYRKVPAARFPAFLRDGAAAVGWAERNAARFGGDPRRLALAGHSAGAWIATMLALDRRWLAAAGVRPDVVRAVVGLAGPYDFSPFRWQAARDALGNAANPRDTQPIRFARRDAPPLWLATGDADDEVRPRNSRALAARQQALGSRTTVLRVYPGLGHPGIVMALSRPFRRLAPVLDDSAAFLRANTAPVR</sequence>